<evidence type="ECO:0000256" key="7">
    <source>
        <dbReference type="SAM" id="MobiDB-lite"/>
    </source>
</evidence>
<evidence type="ECO:0000313" key="10">
    <source>
        <dbReference type="Proteomes" id="UP001267426"/>
    </source>
</evidence>
<dbReference type="Pfam" id="PF02152">
    <property type="entry name" value="FolB"/>
    <property type="match status" value="1"/>
</dbReference>
<evidence type="ECO:0000313" key="9">
    <source>
        <dbReference type="EMBL" id="MDT0632915.1"/>
    </source>
</evidence>
<comment type="catalytic activity">
    <reaction evidence="1 6">
        <text>7,8-dihydroneopterin = 6-hydroxymethyl-7,8-dihydropterin + glycolaldehyde</text>
        <dbReference type="Rhea" id="RHEA:10540"/>
        <dbReference type="ChEBI" id="CHEBI:17001"/>
        <dbReference type="ChEBI" id="CHEBI:17071"/>
        <dbReference type="ChEBI" id="CHEBI:44841"/>
        <dbReference type="EC" id="4.1.2.25"/>
    </reaction>
</comment>
<dbReference type="GO" id="GO:0004150">
    <property type="term" value="F:dihydroneopterin aldolase activity"/>
    <property type="evidence" value="ECO:0007669"/>
    <property type="project" value="UniProtKB-EC"/>
</dbReference>
<evidence type="ECO:0000256" key="5">
    <source>
        <dbReference type="ARBA" id="ARBA00023239"/>
    </source>
</evidence>
<evidence type="ECO:0000259" key="8">
    <source>
        <dbReference type="SMART" id="SM00905"/>
    </source>
</evidence>
<protein>
    <recommendedName>
        <fullName evidence="6">7,8-dihydroneopterin aldolase</fullName>
        <ecNumber evidence="6">4.1.2.25</ecNumber>
    </recommendedName>
</protein>
<dbReference type="PANTHER" id="PTHR42844">
    <property type="entry name" value="DIHYDRONEOPTERIN ALDOLASE 1-RELATED"/>
    <property type="match status" value="1"/>
</dbReference>
<dbReference type="EMBL" id="JAVRHT010000042">
    <property type="protein sequence ID" value="MDT0632915.1"/>
    <property type="molecule type" value="Genomic_DNA"/>
</dbReference>
<dbReference type="InterPro" id="IPR006156">
    <property type="entry name" value="Dihydroneopterin_aldolase"/>
</dbReference>
<feature type="region of interest" description="Disordered" evidence="7">
    <location>
        <begin position="118"/>
        <end position="144"/>
    </location>
</feature>
<dbReference type="Proteomes" id="UP001267426">
    <property type="component" value="Unassembled WGS sequence"/>
</dbReference>
<dbReference type="SMART" id="SM00905">
    <property type="entry name" value="FolB"/>
    <property type="match status" value="1"/>
</dbReference>
<dbReference type="EC" id="4.1.2.25" evidence="6"/>
<organism evidence="9 10">
    <name type="scientific">Rubrivirga litoralis</name>
    <dbReference type="NCBI Taxonomy" id="3075598"/>
    <lineage>
        <taxon>Bacteria</taxon>
        <taxon>Pseudomonadati</taxon>
        <taxon>Rhodothermota</taxon>
        <taxon>Rhodothermia</taxon>
        <taxon>Rhodothermales</taxon>
        <taxon>Rubricoccaceae</taxon>
        <taxon>Rubrivirga</taxon>
    </lineage>
</organism>
<dbReference type="SUPFAM" id="SSF55620">
    <property type="entry name" value="Tetrahydrobiopterin biosynthesis enzymes-like"/>
    <property type="match status" value="1"/>
</dbReference>
<keyword evidence="5 6" id="KW-0456">Lyase</keyword>
<dbReference type="NCBIfam" id="TIGR00526">
    <property type="entry name" value="folB_dom"/>
    <property type="match status" value="1"/>
</dbReference>
<dbReference type="Gene3D" id="3.30.1130.10">
    <property type="match status" value="1"/>
</dbReference>
<comment type="caution">
    <text evidence="9">The sequence shown here is derived from an EMBL/GenBank/DDBJ whole genome shotgun (WGS) entry which is preliminary data.</text>
</comment>
<dbReference type="InterPro" id="IPR006157">
    <property type="entry name" value="FolB_dom"/>
</dbReference>
<gene>
    <name evidence="9" type="primary">folB</name>
    <name evidence="9" type="ORF">RM540_14250</name>
</gene>
<feature type="domain" description="Dihydroneopterin aldolase/epimerase" evidence="8">
    <location>
        <begin position="6"/>
        <end position="119"/>
    </location>
</feature>
<evidence type="ECO:0000256" key="3">
    <source>
        <dbReference type="ARBA" id="ARBA00005708"/>
    </source>
</evidence>
<comment type="similarity">
    <text evidence="3 6">Belongs to the DHNA family.</text>
</comment>
<name>A0ABU3BUK3_9BACT</name>
<keyword evidence="10" id="KW-1185">Reference proteome</keyword>
<dbReference type="RefSeq" id="WP_311665285.1">
    <property type="nucleotide sequence ID" value="NZ_JAVRHT010000042.1"/>
</dbReference>
<dbReference type="NCBIfam" id="TIGR00525">
    <property type="entry name" value="folB"/>
    <property type="match status" value="1"/>
</dbReference>
<keyword evidence="4 6" id="KW-0289">Folate biosynthesis</keyword>
<comment type="function">
    <text evidence="6">Catalyzes the conversion of 7,8-dihydroneopterin to 6-hydroxymethyl-7,8-dihydropterin.</text>
</comment>
<comment type="pathway">
    <text evidence="2 6">Cofactor biosynthesis; tetrahydrofolate biosynthesis; 2-amino-4-hydroxy-6-hydroxymethyl-7,8-dihydropteridine diphosphate from 7,8-dihydroneopterin triphosphate: step 3/4.</text>
</comment>
<proteinExistence type="inferred from homology"/>
<reference evidence="9 10" key="1">
    <citation type="submission" date="2023-09" db="EMBL/GenBank/DDBJ databases">
        <authorList>
            <person name="Rey-Velasco X."/>
        </authorList>
    </citation>
    <scope>NUCLEOTIDE SEQUENCE [LARGE SCALE GENOMIC DNA]</scope>
    <source>
        <strain evidence="9 10">F394</strain>
    </source>
</reference>
<dbReference type="InterPro" id="IPR043133">
    <property type="entry name" value="GTP-CH-I_C/QueF"/>
</dbReference>
<evidence type="ECO:0000256" key="6">
    <source>
        <dbReference type="RuleBase" id="RU362079"/>
    </source>
</evidence>
<sequence length="144" mass="15156">MSLSTVRLVNAVFYAHHGVMEEEHRIGGRYEVDVAMTLDVGPAAETDDLSKTVDYERVYALVRDVVTGRPAYLIERVAWQIAEAVVAAYPALAAVEATVRKPNPPVGGPCDRAEVTVRREGRAPGSAGAAPGGAAQGGSARAGR</sequence>
<evidence type="ECO:0000256" key="4">
    <source>
        <dbReference type="ARBA" id="ARBA00022909"/>
    </source>
</evidence>
<dbReference type="PANTHER" id="PTHR42844:SF1">
    <property type="entry name" value="DIHYDRONEOPTERIN ALDOLASE 1-RELATED"/>
    <property type="match status" value="1"/>
</dbReference>
<evidence type="ECO:0000256" key="1">
    <source>
        <dbReference type="ARBA" id="ARBA00001353"/>
    </source>
</evidence>
<accession>A0ABU3BUK3</accession>
<evidence type="ECO:0000256" key="2">
    <source>
        <dbReference type="ARBA" id="ARBA00005013"/>
    </source>
</evidence>